<name>A0ABT9BCL4_9BACT</name>
<dbReference type="RefSeq" id="WP_305007330.1">
    <property type="nucleotide sequence ID" value="NZ_JAUQSY010000009.1"/>
</dbReference>
<sequence length="122" mass="14140">MLSFFQVRGAWNFASMIANSVRLTEVLRQMEEGEERFSIRFVTADRRRKTGGKVEAWQDCQLSRRRREVGQRPAPAPATDSPSRLPSHYQNATRNIVQKNSSQVRKVHIWLILEFNGLKVVL</sequence>
<evidence type="ECO:0000256" key="1">
    <source>
        <dbReference type="SAM" id="MobiDB-lite"/>
    </source>
</evidence>
<keyword evidence="3" id="KW-1185">Reference proteome</keyword>
<organism evidence="2 3">
    <name type="scientific">Hymenobacter aranciens</name>
    <dbReference type="NCBI Taxonomy" id="3063996"/>
    <lineage>
        <taxon>Bacteria</taxon>
        <taxon>Pseudomonadati</taxon>
        <taxon>Bacteroidota</taxon>
        <taxon>Cytophagia</taxon>
        <taxon>Cytophagales</taxon>
        <taxon>Hymenobacteraceae</taxon>
        <taxon>Hymenobacter</taxon>
    </lineage>
</organism>
<evidence type="ECO:0000313" key="2">
    <source>
        <dbReference type="EMBL" id="MDO7875999.1"/>
    </source>
</evidence>
<proteinExistence type="predicted"/>
<protein>
    <submittedName>
        <fullName evidence="2">Uncharacterized protein</fullName>
    </submittedName>
</protein>
<dbReference type="Proteomes" id="UP001176429">
    <property type="component" value="Unassembled WGS sequence"/>
</dbReference>
<comment type="caution">
    <text evidence="2">The sequence shown here is derived from an EMBL/GenBank/DDBJ whole genome shotgun (WGS) entry which is preliminary data.</text>
</comment>
<feature type="region of interest" description="Disordered" evidence="1">
    <location>
        <begin position="64"/>
        <end position="88"/>
    </location>
</feature>
<evidence type="ECO:0000313" key="3">
    <source>
        <dbReference type="Proteomes" id="UP001176429"/>
    </source>
</evidence>
<dbReference type="EMBL" id="JAUQSY010000009">
    <property type="protein sequence ID" value="MDO7875999.1"/>
    <property type="molecule type" value="Genomic_DNA"/>
</dbReference>
<gene>
    <name evidence="2" type="ORF">Q5H93_14745</name>
</gene>
<accession>A0ABT9BCL4</accession>
<reference evidence="2" key="1">
    <citation type="submission" date="2023-07" db="EMBL/GenBank/DDBJ databases">
        <authorList>
            <person name="Kim M.K."/>
        </authorList>
    </citation>
    <scope>NUCLEOTIDE SEQUENCE</scope>
    <source>
        <strain evidence="2">ASUV-10-1</strain>
    </source>
</reference>